<gene>
    <name evidence="1" type="ORF">MEUPH1_LOCUS14977</name>
</gene>
<comment type="caution">
    <text evidence="1">The sequence shown here is derived from an EMBL/GenBank/DDBJ whole genome shotgun (WGS) entry which is preliminary data.</text>
</comment>
<evidence type="ECO:0000313" key="1">
    <source>
        <dbReference type="EMBL" id="CAI6359580.1"/>
    </source>
</evidence>
<accession>A0AAV0WU33</accession>
<dbReference type="GO" id="GO:0005730">
    <property type="term" value="C:nucleolus"/>
    <property type="evidence" value="ECO:0007669"/>
    <property type="project" value="InterPro"/>
</dbReference>
<evidence type="ECO:0000313" key="2">
    <source>
        <dbReference type="Proteomes" id="UP001160148"/>
    </source>
</evidence>
<dbReference type="GO" id="GO:0030687">
    <property type="term" value="C:preribosome, large subunit precursor"/>
    <property type="evidence" value="ECO:0007669"/>
    <property type="project" value="TreeGrafter"/>
</dbReference>
<organism evidence="1 2">
    <name type="scientific">Macrosiphum euphorbiae</name>
    <name type="common">potato aphid</name>
    <dbReference type="NCBI Taxonomy" id="13131"/>
    <lineage>
        <taxon>Eukaryota</taxon>
        <taxon>Metazoa</taxon>
        <taxon>Ecdysozoa</taxon>
        <taxon>Arthropoda</taxon>
        <taxon>Hexapoda</taxon>
        <taxon>Insecta</taxon>
        <taxon>Pterygota</taxon>
        <taxon>Neoptera</taxon>
        <taxon>Paraneoptera</taxon>
        <taxon>Hemiptera</taxon>
        <taxon>Sternorrhyncha</taxon>
        <taxon>Aphidomorpha</taxon>
        <taxon>Aphidoidea</taxon>
        <taxon>Aphididae</taxon>
        <taxon>Macrosiphini</taxon>
        <taxon>Macrosiphum</taxon>
    </lineage>
</organism>
<proteinExistence type="predicted"/>
<evidence type="ECO:0008006" key="3">
    <source>
        <dbReference type="Google" id="ProtNLM"/>
    </source>
</evidence>
<dbReference type="InterPro" id="IPR037379">
    <property type="entry name" value="WDR74/Nsa1"/>
</dbReference>
<name>A0AAV0WU33_9HEMI</name>
<dbReference type="EMBL" id="CARXXK010000002">
    <property type="protein sequence ID" value="CAI6359580.1"/>
    <property type="molecule type" value="Genomic_DNA"/>
</dbReference>
<sequence>MAWTYDAIIGFSNGMLKGVELKKNKFKYLNLLDASLAQNNLSIYDENKVIITTSKNMLLYDLQKKKMCKKYIIRESGNIIGVFKKDNVLIAGVDNGMVVIKPIKQTKIASEKISTGSHLSCIREVLTLDKFATGGNENPLKIWDLETKKVEFTAKSPKPDMLQLKLPCYVSDIQFFNNNKAVVAHRHGVVDLHDPLSSQRRPVASCKAENTGFVSLRTMPDYSDYEVIVGSSKGCIYHYDFRGKSTLPVKTFRGSTGSVKSVSCINYLNQMHVMSISLDSHIRLHDLNSGKLTMQDYIVGKPLQLLIKPDKLYN</sequence>
<dbReference type="InterPro" id="IPR015943">
    <property type="entry name" value="WD40/YVTN_repeat-like_dom_sf"/>
</dbReference>
<dbReference type="GO" id="GO:0042273">
    <property type="term" value="P:ribosomal large subunit biogenesis"/>
    <property type="evidence" value="ECO:0007669"/>
    <property type="project" value="InterPro"/>
</dbReference>
<dbReference type="AlphaFoldDB" id="A0AAV0WU33"/>
<dbReference type="Gene3D" id="2.130.10.10">
    <property type="entry name" value="YVTN repeat-like/Quinoprotein amine dehydrogenase"/>
    <property type="match status" value="1"/>
</dbReference>
<dbReference type="PANTHER" id="PTHR16038:SF4">
    <property type="entry name" value="WD REPEAT-CONTAINING PROTEIN 74"/>
    <property type="match status" value="1"/>
</dbReference>
<keyword evidence="2" id="KW-1185">Reference proteome</keyword>
<protein>
    <recommendedName>
        <fullName evidence="3">WD repeat-containing protein 74</fullName>
    </recommendedName>
</protein>
<dbReference type="PANTHER" id="PTHR16038">
    <property type="entry name" value="NOP SEVEN ASSOCIATED PROTEIN 1"/>
    <property type="match status" value="1"/>
</dbReference>
<dbReference type="SMART" id="SM00320">
    <property type="entry name" value="WD40"/>
    <property type="match status" value="2"/>
</dbReference>
<dbReference type="SUPFAM" id="SSF50978">
    <property type="entry name" value="WD40 repeat-like"/>
    <property type="match status" value="1"/>
</dbReference>
<reference evidence="1 2" key="1">
    <citation type="submission" date="2023-01" db="EMBL/GenBank/DDBJ databases">
        <authorList>
            <person name="Whitehead M."/>
        </authorList>
    </citation>
    <scope>NUCLEOTIDE SEQUENCE [LARGE SCALE GENOMIC DNA]</scope>
</reference>
<dbReference type="InterPro" id="IPR001680">
    <property type="entry name" value="WD40_rpt"/>
</dbReference>
<dbReference type="Proteomes" id="UP001160148">
    <property type="component" value="Unassembled WGS sequence"/>
</dbReference>
<dbReference type="InterPro" id="IPR036322">
    <property type="entry name" value="WD40_repeat_dom_sf"/>
</dbReference>